<dbReference type="RefSeq" id="WP_064462610.1">
    <property type="nucleotide sequence ID" value="NZ_CP017080.1"/>
</dbReference>
<dbReference type="NCBIfam" id="TIGR02433">
    <property type="entry name" value="lysidine_TilS_C"/>
    <property type="match status" value="1"/>
</dbReference>
<comment type="function">
    <text evidence="8">Ligates lysine onto the cytidine present at position 34 of the AUA codon-specific tRNA(Ile) that contains the anticodon CAU, in an ATP-dependent manner. Cytidine is converted to lysidine, thus changing the amino acid specificity of the tRNA from methionine to isoleucine.</text>
</comment>
<evidence type="ECO:0000256" key="5">
    <source>
        <dbReference type="ARBA" id="ARBA00022741"/>
    </source>
</evidence>
<dbReference type="PANTHER" id="PTHR43033">
    <property type="entry name" value="TRNA(ILE)-LYSIDINE SYNTHASE-RELATED"/>
    <property type="match status" value="1"/>
</dbReference>
<dbReference type="EMBL" id="CP017080">
    <property type="protein sequence ID" value="AOH52820.1"/>
    <property type="molecule type" value="Genomic_DNA"/>
</dbReference>
<dbReference type="Gene3D" id="3.30.465.60">
    <property type="match status" value="1"/>
</dbReference>
<evidence type="ECO:0000256" key="3">
    <source>
        <dbReference type="ARBA" id="ARBA00022598"/>
    </source>
</evidence>
<dbReference type="STRING" id="264697.ABE28_000345"/>
<comment type="subcellular location">
    <subcellularLocation>
        <location evidence="1 8">Cytoplasm</location>
    </subcellularLocation>
</comment>
<dbReference type="PANTHER" id="PTHR43033:SF1">
    <property type="entry name" value="TRNA(ILE)-LYSIDINE SYNTHASE-RELATED"/>
    <property type="match status" value="1"/>
</dbReference>
<dbReference type="GO" id="GO:0032267">
    <property type="term" value="F:tRNA(Ile)-lysidine synthase activity"/>
    <property type="evidence" value="ECO:0007669"/>
    <property type="project" value="UniProtKB-EC"/>
</dbReference>
<gene>
    <name evidence="8" type="primary">tilS</name>
    <name evidence="10" type="ORF">ABE28_000345</name>
</gene>
<dbReference type="Pfam" id="PF09179">
    <property type="entry name" value="TilS"/>
    <property type="match status" value="1"/>
</dbReference>
<dbReference type="Pfam" id="PF11734">
    <property type="entry name" value="TilS_C"/>
    <property type="match status" value="1"/>
</dbReference>
<name>A0A1B3XHY8_9BACI</name>
<comment type="domain">
    <text evidence="8">The N-terminal region contains the highly conserved SGGXDS motif, predicted to be a P-loop motif involved in ATP binding.</text>
</comment>
<dbReference type="SUPFAM" id="SSF56037">
    <property type="entry name" value="PheT/TilS domain"/>
    <property type="match status" value="1"/>
</dbReference>
<evidence type="ECO:0000256" key="6">
    <source>
        <dbReference type="ARBA" id="ARBA00022840"/>
    </source>
</evidence>
<evidence type="ECO:0000256" key="1">
    <source>
        <dbReference type="ARBA" id="ARBA00004496"/>
    </source>
</evidence>
<dbReference type="AlphaFoldDB" id="A0A1B3XHY8"/>
<feature type="binding site" evidence="8">
    <location>
        <begin position="27"/>
        <end position="32"/>
    </location>
    <ligand>
        <name>ATP</name>
        <dbReference type="ChEBI" id="CHEBI:30616"/>
    </ligand>
</feature>
<dbReference type="SMART" id="SM00977">
    <property type="entry name" value="TilS_C"/>
    <property type="match status" value="1"/>
</dbReference>
<evidence type="ECO:0000313" key="10">
    <source>
        <dbReference type="EMBL" id="AOH52820.1"/>
    </source>
</evidence>
<keyword evidence="4 8" id="KW-0819">tRNA processing</keyword>
<dbReference type="EC" id="6.3.4.19" evidence="8"/>
<dbReference type="GO" id="GO:0005524">
    <property type="term" value="F:ATP binding"/>
    <property type="evidence" value="ECO:0007669"/>
    <property type="project" value="UniProtKB-UniRule"/>
</dbReference>
<comment type="catalytic activity">
    <reaction evidence="7 8">
        <text>cytidine(34) in tRNA(Ile2) + L-lysine + ATP = lysidine(34) in tRNA(Ile2) + AMP + diphosphate + H(+)</text>
        <dbReference type="Rhea" id="RHEA:43744"/>
        <dbReference type="Rhea" id="RHEA-COMP:10625"/>
        <dbReference type="Rhea" id="RHEA-COMP:10670"/>
        <dbReference type="ChEBI" id="CHEBI:15378"/>
        <dbReference type="ChEBI" id="CHEBI:30616"/>
        <dbReference type="ChEBI" id="CHEBI:32551"/>
        <dbReference type="ChEBI" id="CHEBI:33019"/>
        <dbReference type="ChEBI" id="CHEBI:82748"/>
        <dbReference type="ChEBI" id="CHEBI:83665"/>
        <dbReference type="ChEBI" id="CHEBI:456215"/>
        <dbReference type="EC" id="6.3.4.19"/>
    </reaction>
</comment>
<reference evidence="10 11" key="1">
    <citation type="submission" date="2016-08" db="EMBL/GenBank/DDBJ databases">
        <title>Complete genome sequence of Bacillus muralis G25-68, a strain with toxicity to nematodes.</title>
        <authorList>
            <person name="Zheng Z."/>
        </authorList>
    </citation>
    <scope>NUCLEOTIDE SEQUENCE [LARGE SCALE GENOMIC DNA]</scope>
    <source>
        <strain evidence="10 11">G25-68</strain>
    </source>
</reference>
<evidence type="ECO:0000313" key="11">
    <source>
        <dbReference type="Proteomes" id="UP000077926"/>
    </source>
</evidence>
<evidence type="ECO:0000256" key="2">
    <source>
        <dbReference type="ARBA" id="ARBA00022490"/>
    </source>
</evidence>
<keyword evidence="11" id="KW-1185">Reference proteome</keyword>
<keyword evidence="6 8" id="KW-0067">ATP-binding</keyword>
<evidence type="ECO:0000259" key="9">
    <source>
        <dbReference type="SMART" id="SM00977"/>
    </source>
</evidence>
<dbReference type="CDD" id="cd01992">
    <property type="entry name" value="TilS_N"/>
    <property type="match status" value="1"/>
</dbReference>
<protein>
    <recommendedName>
        <fullName evidence="8">tRNA(Ile)-lysidine synthase</fullName>
        <ecNumber evidence="8">6.3.4.19</ecNumber>
    </recommendedName>
    <alternativeName>
        <fullName evidence="8">tRNA(Ile)-2-lysyl-cytidine synthase</fullName>
    </alternativeName>
    <alternativeName>
        <fullName evidence="8">tRNA(Ile)-lysidine synthetase</fullName>
    </alternativeName>
</protein>
<dbReference type="InterPro" id="IPR015262">
    <property type="entry name" value="tRNA_Ile_lys_synt_subst-bd"/>
</dbReference>
<proteinExistence type="inferred from homology"/>
<dbReference type="KEGG" id="bmur:ABE28_000345"/>
<keyword evidence="5 8" id="KW-0547">Nucleotide-binding</keyword>
<dbReference type="InterPro" id="IPR012795">
    <property type="entry name" value="tRNA_Ile_lys_synt_N"/>
</dbReference>
<dbReference type="GO" id="GO:0006400">
    <property type="term" value="P:tRNA modification"/>
    <property type="evidence" value="ECO:0007669"/>
    <property type="project" value="UniProtKB-UniRule"/>
</dbReference>
<dbReference type="GO" id="GO:0005737">
    <property type="term" value="C:cytoplasm"/>
    <property type="evidence" value="ECO:0007669"/>
    <property type="project" value="UniProtKB-SubCell"/>
</dbReference>
<evidence type="ECO:0000256" key="4">
    <source>
        <dbReference type="ARBA" id="ARBA00022694"/>
    </source>
</evidence>
<organism evidence="10 11">
    <name type="scientific">Peribacillus muralis</name>
    <dbReference type="NCBI Taxonomy" id="264697"/>
    <lineage>
        <taxon>Bacteria</taxon>
        <taxon>Bacillati</taxon>
        <taxon>Bacillota</taxon>
        <taxon>Bacilli</taxon>
        <taxon>Bacillales</taxon>
        <taxon>Bacillaceae</taxon>
        <taxon>Peribacillus</taxon>
    </lineage>
</organism>
<dbReference type="InterPro" id="IPR014729">
    <property type="entry name" value="Rossmann-like_a/b/a_fold"/>
</dbReference>
<dbReference type="SUPFAM" id="SSF82829">
    <property type="entry name" value="MesJ substrate recognition domain-like"/>
    <property type="match status" value="1"/>
</dbReference>
<dbReference type="HAMAP" id="MF_01161">
    <property type="entry name" value="tRNA_Ile_lys_synt"/>
    <property type="match status" value="1"/>
</dbReference>
<sequence>MIKEKVLNTIYRNELIQEKTKLVVGVSGGPDSMVLLHILKEIQPLFQYEMIVASVDHMFRGEESYEDYQYVERICARWGIAFEGKRIDVPARMKLTGESSQITSRKLRFAFYEEVMDKHKGETLVLGHHGDDQIETMLMRLTRGATGKARAGIPIKRRFHTGQLIRPLLEITKSQIMEYADLHGIEPRLDPSNDQDTYLRNRFRHEVLPFLKQENGKVHEHFQRFSEELYDDEAFLSNLVSSKMSNVWIKRDENQAVIKIDEVLAMPKPLQRRAIQLILNYLYLERPSSLSALHIDQLLVLFFNPQPSAELHLPEGLIAEKSYQTCIFRFFRQKSQKYSLKLQIPGETILPNGYKIKAHYIKEEIPALRGNHSFILPESAVRFPLAVRTRKEGERMAVKGLCGTKKLKDIFINEKIPMQERNVWPVIIDHAGTVIWLPGIKKSDVEPDMFSDETSLIYLEYKKA</sequence>
<accession>A0A1B3XHY8</accession>
<evidence type="ECO:0000256" key="8">
    <source>
        <dbReference type="HAMAP-Rule" id="MF_01161"/>
    </source>
</evidence>
<dbReference type="InterPro" id="IPR012796">
    <property type="entry name" value="Lysidine-tRNA-synth_C"/>
</dbReference>
<dbReference type="Pfam" id="PF01171">
    <property type="entry name" value="ATP_bind_3"/>
    <property type="match status" value="1"/>
</dbReference>
<dbReference type="InterPro" id="IPR011063">
    <property type="entry name" value="TilS/TtcA_N"/>
</dbReference>
<keyword evidence="3 8" id="KW-0436">Ligase</keyword>
<dbReference type="SUPFAM" id="SSF52402">
    <property type="entry name" value="Adenine nucleotide alpha hydrolases-like"/>
    <property type="match status" value="1"/>
</dbReference>
<comment type="similarity">
    <text evidence="8">Belongs to the tRNA(Ile)-lysidine synthase family.</text>
</comment>
<dbReference type="NCBIfam" id="TIGR02432">
    <property type="entry name" value="lysidine_TilS_N"/>
    <property type="match status" value="1"/>
</dbReference>
<dbReference type="Gene3D" id="3.40.50.620">
    <property type="entry name" value="HUPs"/>
    <property type="match status" value="1"/>
</dbReference>
<evidence type="ECO:0000256" key="7">
    <source>
        <dbReference type="ARBA" id="ARBA00048539"/>
    </source>
</evidence>
<dbReference type="InterPro" id="IPR012094">
    <property type="entry name" value="tRNA_Ile_lys_synt"/>
</dbReference>
<feature type="domain" description="Lysidine-tRNA(Ile) synthetase C-terminal" evidence="9">
    <location>
        <begin position="385"/>
        <end position="459"/>
    </location>
</feature>
<dbReference type="Proteomes" id="UP000077926">
    <property type="component" value="Chromosome"/>
</dbReference>
<keyword evidence="2 8" id="KW-0963">Cytoplasm</keyword>
<dbReference type="OrthoDB" id="9807403at2"/>